<evidence type="ECO:0000313" key="1">
    <source>
        <dbReference type="EMBL" id="MBX46183.1"/>
    </source>
</evidence>
<name>A0A2P2NUS2_RHIMU</name>
<sequence>MCFKMFNTSLMRSDHTSVISMEMEREAPARSHLANNKAYTIKSPLHPF</sequence>
<reference evidence="1" key="1">
    <citation type="submission" date="2018-02" db="EMBL/GenBank/DDBJ databases">
        <title>Rhizophora mucronata_Transcriptome.</title>
        <authorList>
            <person name="Meera S.P."/>
            <person name="Sreeshan A."/>
            <person name="Augustine A."/>
        </authorList>
    </citation>
    <scope>NUCLEOTIDE SEQUENCE</scope>
    <source>
        <tissue evidence="1">Leaf</tissue>
    </source>
</reference>
<dbReference type="AlphaFoldDB" id="A0A2P2NUS2"/>
<organism evidence="1">
    <name type="scientific">Rhizophora mucronata</name>
    <name type="common">Asiatic mangrove</name>
    <dbReference type="NCBI Taxonomy" id="61149"/>
    <lineage>
        <taxon>Eukaryota</taxon>
        <taxon>Viridiplantae</taxon>
        <taxon>Streptophyta</taxon>
        <taxon>Embryophyta</taxon>
        <taxon>Tracheophyta</taxon>
        <taxon>Spermatophyta</taxon>
        <taxon>Magnoliopsida</taxon>
        <taxon>eudicotyledons</taxon>
        <taxon>Gunneridae</taxon>
        <taxon>Pentapetalae</taxon>
        <taxon>rosids</taxon>
        <taxon>fabids</taxon>
        <taxon>Malpighiales</taxon>
        <taxon>Rhizophoraceae</taxon>
        <taxon>Rhizophora</taxon>
    </lineage>
</organism>
<accession>A0A2P2NUS2</accession>
<protein>
    <submittedName>
        <fullName evidence="1">Uncharacterized protein</fullName>
    </submittedName>
</protein>
<dbReference type="EMBL" id="GGEC01065699">
    <property type="protein sequence ID" value="MBX46183.1"/>
    <property type="molecule type" value="Transcribed_RNA"/>
</dbReference>
<proteinExistence type="predicted"/>